<evidence type="ECO:0000313" key="2">
    <source>
        <dbReference type="Proteomes" id="UP000050501"/>
    </source>
</evidence>
<keyword evidence="2" id="KW-1185">Reference proteome</keyword>
<reference evidence="1 2" key="1">
    <citation type="submission" date="2015-07" db="EMBL/GenBank/DDBJ databases">
        <title>Genome sequence of Levilinea saccharolytica DSM 16555.</title>
        <authorList>
            <person name="Hemp J."/>
            <person name="Ward L.M."/>
            <person name="Pace L.A."/>
            <person name="Fischer W.W."/>
        </authorList>
    </citation>
    <scope>NUCLEOTIDE SEQUENCE [LARGE SCALE GENOMIC DNA]</scope>
    <source>
        <strain evidence="1 2">KIBI-1</strain>
    </source>
</reference>
<evidence type="ECO:0008006" key="3">
    <source>
        <dbReference type="Google" id="ProtNLM"/>
    </source>
</evidence>
<gene>
    <name evidence="1" type="ORF">ADN01_03370</name>
</gene>
<dbReference type="PATRIC" id="fig|229921.5.peg.3056"/>
<accession>A0A0P6Y9X8</accession>
<dbReference type="Proteomes" id="UP000050501">
    <property type="component" value="Unassembled WGS sequence"/>
</dbReference>
<evidence type="ECO:0000313" key="1">
    <source>
        <dbReference type="EMBL" id="KPL89924.1"/>
    </source>
</evidence>
<dbReference type="OrthoDB" id="269409at2"/>
<protein>
    <recommendedName>
        <fullName evidence="3">ATPase</fullName>
    </recommendedName>
</protein>
<dbReference type="EMBL" id="LGCM01000014">
    <property type="protein sequence ID" value="KPL89924.1"/>
    <property type="molecule type" value="Genomic_DNA"/>
</dbReference>
<comment type="caution">
    <text evidence="1">The sequence shown here is derived from an EMBL/GenBank/DDBJ whole genome shotgun (WGS) entry which is preliminary data.</text>
</comment>
<proteinExistence type="predicted"/>
<sequence length="1444" mass="163817">MPTPPELKLYQRKSLDQITQVPDDIISVYVVEQHIWNNKGTEEERHQSRKNRVGETQTVTEFLIDPVRPFLMDFFRQLSAPYDPKRKDTPIGQGYWIQAEFGSGKSHLLSFLGALALGGEKEWEVVREKEDKLGKGKRDSLYYFYENGLKKKTQETRGLLVAVKTLVGQGGGSGSGLSGSEKNLADYILEAVGEQYFIENGHSLPLYPTEILAERFLQQDIERYSRDLSKFLQDPKYFDEESRESLEEFLGDLQNNQDPGVRRDCGQRLWDFYRLYLKVTPDIPVDTEPKLKHMVDRLLSEGYAGLLIILDEVSLFMKGRSDSQRVEDEKALVVLSNRLAKVENLPVWTVCAAQQAIETKLVGVKNIIADERLKLVPLLNRPDYYYDIALSRVREITDKAAIDQYYEDYKRSFSWPQATGKDQFARFFPFYPPAIDVVRAVSFHLTTVRSALYFMLQTLKTQRKRQSNELITLWSLFEDVVSYEEDPSGTTRSIASIKTKFPEEWQAYEEAKRQIDGALGGQIKVFRSRCEKIVKTLFLYHVANLSPDGLSFEELMNCVMEWKDHDKGQAADLQDNRDHYEILADKLDIELVQVEKVSGKYRFNVTGSGPNPVDIFQKARSEAEQNEVYQRDAWHQLLALDGWQIDTNLLTLELASGTQSLLREVAPESQKDFTIKWHGREITGRVYMRNLLDIAKRGAILPSINSAETGLDFAVFISNTPAGSELEKLAKDKGDSRILYWSPDQLTPAEESLLLDFAAYRSMVAEAMGKDSDKAKLILDWVQGRLKAQMGTIYRIVPDSYGRGQITATDHSQMAFLSQGELTAILTPLVGQVLDSTYACKDIVFDAQAPFNDLNAINVINGIVKTGEFPRGVKPGKEVSASWNYGFALGIMRKPNDLKLDTRDCRYTKEMLEWIEDKIGSSGVSLAATTLYKNFTGIGGPGGVNYGLSKRMIQLYLLCLVREGRLRITLSGKNLPAEAIDYSNITTIDFKTATLDAFDQIQRLKPPEGWEVLAPFAAVFLNDESLKSVHEDADIQIAVQRILEFKKDALEPCRKLNKGMKDLFEEIGKPFTMAERMSAWERFLASPVEVTDPIPFLRNAIEKAFGYPTYHEDVVRSEDVDDLIIRRNEIDQVGKFYAYREQLRAGMRYLDVEIPTTPELADLGRNLAALKLRMKDLDAWVKNETRLLNEFIQPMQEAIESYRVRYLQAFDQVVSHTEQVRQELGEVESQPEYLALKALAQLKALGADPCPAIQNLVRQLEKSPDLFPASLTRAGVERDLAYWPQPANCPLTLGNSSEWITRANAALQAARESIQTALTAKVQLLLSPSLQQRLKQGEEEALIRDLLAARDADNLKSVLVMLLMGDNKNALLHLLEKYLKQVVMIKINMADFMPTKRTYEGGELELIVSEFETYLRKQIIGNDQADQTLVIEISTSTDDQKGAP</sequence>
<dbReference type="RefSeq" id="WP_062416901.1">
    <property type="nucleotide sequence ID" value="NZ_DF967974.1"/>
</dbReference>
<dbReference type="STRING" id="229921.ADN01_03370"/>
<name>A0A0P6Y9X8_9CHLR</name>
<organism evidence="1 2">
    <name type="scientific">Levilinea saccharolytica</name>
    <dbReference type="NCBI Taxonomy" id="229921"/>
    <lineage>
        <taxon>Bacteria</taxon>
        <taxon>Bacillati</taxon>
        <taxon>Chloroflexota</taxon>
        <taxon>Anaerolineae</taxon>
        <taxon>Anaerolineales</taxon>
        <taxon>Anaerolineaceae</taxon>
        <taxon>Levilinea</taxon>
    </lineage>
</organism>